<name>A0A6P1ZPD3_9BACT</name>
<evidence type="ECO:0000313" key="3">
    <source>
        <dbReference type="Proteomes" id="UP000434052"/>
    </source>
</evidence>
<dbReference type="SUPFAM" id="SSF52540">
    <property type="entry name" value="P-loop containing nucleoside triphosphate hydrolases"/>
    <property type="match status" value="1"/>
</dbReference>
<sequence length="179" mass="19609">MAENLFVITGGPGSGKSSLIDALAHTGLQHMPEAGRAIIQEQVEIGGRALPWADRAAFAELMLGWELRSYREAQAMPGPILLDRGVPDVLGYLTLCGLPVPAHVRTAAALYRYNRKVFIAPHWPGIFVQDAERKQDTAEAEATYRVMAETYSNLGYTLIPLPFTSIAERVDFVRTQIAG</sequence>
<evidence type="ECO:0000313" key="2">
    <source>
        <dbReference type="EMBL" id="TVM36378.1"/>
    </source>
</evidence>
<dbReference type="Pfam" id="PF13521">
    <property type="entry name" value="AAA_28"/>
    <property type="match status" value="1"/>
</dbReference>
<dbReference type="RefSeq" id="WP_144233415.1">
    <property type="nucleotide sequence ID" value="NZ_QMIF01000001.1"/>
</dbReference>
<feature type="domain" description="NadR/Ttd14 AAA" evidence="1">
    <location>
        <begin position="6"/>
        <end position="169"/>
    </location>
</feature>
<dbReference type="InterPro" id="IPR027417">
    <property type="entry name" value="P-loop_NTPase"/>
</dbReference>
<protein>
    <submittedName>
        <fullName evidence="2">ATPase</fullName>
    </submittedName>
</protein>
<dbReference type="Gene3D" id="3.40.50.300">
    <property type="entry name" value="P-loop containing nucleotide triphosphate hydrolases"/>
    <property type="match status" value="1"/>
</dbReference>
<accession>A0A6P1ZPD3</accession>
<proteinExistence type="predicted"/>
<dbReference type="EMBL" id="QMIF01000001">
    <property type="protein sequence ID" value="TVM36378.1"/>
    <property type="molecule type" value="Genomic_DNA"/>
</dbReference>
<dbReference type="AlphaFoldDB" id="A0A6P1ZPD3"/>
<gene>
    <name evidence="2" type="ORF">DQK91_00195</name>
</gene>
<dbReference type="OrthoDB" id="5638848at2"/>
<reference evidence="2 3" key="1">
    <citation type="submission" date="2018-06" db="EMBL/GenBank/DDBJ databases">
        <title>Complete genome of Desulfovibrio marinus P48SEP.</title>
        <authorList>
            <person name="Crispim J.S."/>
            <person name="Vidigal P.M.P."/>
            <person name="Silva L.C.F."/>
            <person name="Araujo L.C."/>
            <person name="Laguardia C.N."/>
            <person name="Dias R.S."/>
            <person name="Sousa M.P."/>
            <person name="Paula S.O."/>
            <person name="Silva C."/>
        </authorList>
    </citation>
    <scope>NUCLEOTIDE SEQUENCE [LARGE SCALE GENOMIC DNA]</scope>
    <source>
        <strain evidence="2 3">P48SEP</strain>
    </source>
</reference>
<organism evidence="2 3">
    <name type="scientific">Oceanidesulfovibrio marinus</name>
    <dbReference type="NCBI Taxonomy" id="370038"/>
    <lineage>
        <taxon>Bacteria</taxon>
        <taxon>Pseudomonadati</taxon>
        <taxon>Thermodesulfobacteriota</taxon>
        <taxon>Desulfovibrionia</taxon>
        <taxon>Desulfovibrionales</taxon>
        <taxon>Desulfovibrionaceae</taxon>
        <taxon>Oceanidesulfovibrio</taxon>
    </lineage>
</organism>
<dbReference type="InterPro" id="IPR038727">
    <property type="entry name" value="NadR/Ttd14_AAA_dom"/>
</dbReference>
<dbReference type="Proteomes" id="UP000434052">
    <property type="component" value="Unassembled WGS sequence"/>
</dbReference>
<comment type="caution">
    <text evidence="2">The sequence shown here is derived from an EMBL/GenBank/DDBJ whole genome shotgun (WGS) entry which is preliminary data.</text>
</comment>
<evidence type="ECO:0000259" key="1">
    <source>
        <dbReference type="Pfam" id="PF13521"/>
    </source>
</evidence>